<dbReference type="GO" id="GO:0006508">
    <property type="term" value="P:proteolysis"/>
    <property type="evidence" value="ECO:0007669"/>
    <property type="project" value="UniProtKB-KW"/>
</dbReference>
<dbReference type="InterPro" id="IPR009003">
    <property type="entry name" value="Peptidase_S1_PA"/>
</dbReference>
<dbReference type="PROSITE" id="PS50240">
    <property type="entry name" value="TRYPSIN_DOM"/>
    <property type="match status" value="1"/>
</dbReference>
<keyword evidence="4" id="KW-0720">Serine protease</keyword>
<keyword evidence="8" id="KW-1185">Reference proteome</keyword>
<dbReference type="AlphaFoldDB" id="A0A834XYG9"/>
<dbReference type="PRINTS" id="PR00722">
    <property type="entry name" value="CHYMOTRYPSIN"/>
</dbReference>
<evidence type="ECO:0000256" key="4">
    <source>
        <dbReference type="ARBA" id="ARBA00022825"/>
    </source>
</evidence>
<evidence type="ECO:0000256" key="1">
    <source>
        <dbReference type="ARBA" id="ARBA00007664"/>
    </source>
</evidence>
<dbReference type="PANTHER" id="PTHR24276:SF91">
    <property type="entry name" value="AT26814P-RELATED"/>
    <property type="match status" value="1"/>
</dbReference>
<evidence type="ECO:0000259" key="6">
    <source>
        <dbReference type="PROSITE" id="PS50240"/>
    </source>
</evidence>
<dbReference type="OrthoDB" id="8189841at2759"/>
<comment type="similarity">
    <text evidence="1">Belongs to the peptidase S1 family.</text>
</comment>
<keyword evidence="2" id="KW-0645">Protease</keyword>
<name>A0A834XYG9_APHGI</name>
<dbReference type="Pfam" id="PF00089">
    <property type="entry name" value="Trypsin"/>
    <property type="match status" value="1"/>
</dbReference>
<accession>A0A834XYG9</accession>
<dbReference type="Proteomes" id="UP000639338">
    <property type="component" value="Unassembled WGS sequence"/>
</dbReference>
<dbReference type="CDD" id="cd00190">
    <property type="entry name" value="Tryp_SPc"/>
    <property type="match status" value="1"/>
</dbReference>
<dbReference type="SUPFAM" id="SSF50494">
    <property type="entry name" value="Trypsin-like serine proteases"/>
    <property type="match status" value="1"/>
</dbReference>
<feature type="domain" description="Peptidase S1" evidence="6">
    <location>
        <begin position="12"/>
        <end position="243"/>
    </location>
</feature>
<evidence type="ECO:0000256" key="5">
    <source>
        <dbReference type="ARBA" id="ARBA00023157"/>
    </source>
</evidence>
<dbReference type="InterPro" id="IPR043504">
    <property type="entry name" value="Peptidase_S1_PA_chymotrypsin"/>
</dbReference>
<reference evidence="7 8" key="1">
    <citation type="submission" date="2020-08" db="EMBL/GenBank/DDBJ databases">
        <title>Aphidius gifuensis genome sequencing and assembly.</title>
        <authorList>
            <person name="Du Z."/>
        </authorList>
    </citation>
    <scope>NUCLEOTIDE SEQUENCE [LARGE SCALE GENOMIC DNA]</scope>
    <source>
        <strain evidence="7">YNYX2018</strain>
        <tissue evidence="7">Adults</tissue>
    </source>
</reference>
<dbReference type="InterPro" id="IPR050430">
    <property type="entry name" value="Peptidase_S1"/>
</dbReference>
<gene>
    <name evidence="7" type="ORF">HCN44_011281</name>
</gene>
<evidence type="ECO:0000313" key="8">
    <source>
        <dbReference type="Proteomes" id="UP000639338"/>
    </source>
</evidence>
<dbReference type="InterPro" id="IPR001254">
    <property type="entry name" value="Trypsin_dom"/>
</dbReference>
<proteinExistence type="inferred from homology"/>
<evidence type="ECO:0000256" key="2">
    <source>
        <dbReference type="ARBA" id="ARBA00022670"/>
    </source>
</evidence>
<dbReference type="Gene3D" id="2.40.10.10">
    <property type="entry name" value="Trypsin-like serine proteases"/>
    <property type="match status" value="1"/>
</dbReference>
<dbReference type="GO" id="GO:0004252">
    <property type="term" value="F:serine-type endopeptidase activity"/>
    <property type="evidence" value="ECO:0007669"/>
    <property type="project" value="InterPro"/>
</dbReference>
<dbReference type="SMART" id="SM00020">
    <property type="entry name" value="Tryp_SPc"/>
    <property type="match status" value="1"/>
</dbReference>
<dbReference type="EMBL" id="JACMRX010000003">
    <property type="protein sequence ID" value="KAF7994012.1"/>
    <property type="molecule type" value="Genomic_DNA"/>
</dbReference>
<evidence type="ECO:0000313" key="7">
    <source>
        <dbReference type="EMBL" id="KAF7994012.1"/>
    </source>
</evidence>
<sequence length="245" mass="27253">MTACDCKRMSKIFKGKAANIGEFPHHVSVQYSEHHICGGSIISSNHVLTAANCIVLDLNVVTGNLKVLAGTGNRRDETTNTGTYHNVKYIIYHPEYSPKLFWKNDIAILTLETPIILNGETRDSVALAGSILLPGTIVRICGWRHDSISTVRHGWQLQQLRLQIDDIVFCMEHFKGIEISVSQRCATPTVKSADITLGNGGGGMIRQRKLVGIISVLFGIKSKSTIFTQIYPFYNAWIQYIISNY</sequence>
<organism evidence="7 8">
    <name type="scientific">Aphidius gifuensis</name>
    <name type="common">Parasitoid wasp</name>
    <dbReference type="NCBI Taxonomy" id="684658"/>
    <lineage>
        <taxon>Eukaryota</taxon>
        <taxon>Metazoa</taxon>
        <taxon>Ecdysozoa</taxon>
        <taxon>Arthropoda</taxon>
        <taxon>Hexapoda</taxon>
        <taxon>Insecta</taxon>
        <taxon>Pterygota</taxon>
        <taxon>Neoptera</taxon>
        <taxon>Endopterygota</taxon>
        <taxon>Hymenoptera</taxon>
        <taxon>Apocrita</taxon>
        <taxon>Ichneumonoidea</taxon>
        <taxon>Braconidae</taxon>
        <taxon>Aphidiinae</taxon>
        <taxon>Aphidius</taxon>
    </lineage>
</organism>
<evidence type="ECO:0000256" key="3">
    <source>
        <dbReference type="ARBA" id="ARBA00022801"/>
    </source>
</evidence>
<protein>
    <recommendedName>
        <fullName evidence="6">Peptidase S1 domain-containing protein</fullName>
    </recommendedName>
</protein>
<dbReference type="InterPro" id="IPR001314">
    <property type="entry name" value="Peptidase_S1A"/>
</dbReference>
<dbReference type="FunFam" id="2.40.10.10:FF:000068">
    <property type="entry name" value="transmembrane protease serine 2"/>
    <property type="match status" value="1"/>
</dbReference>
<comment type="caution">
    <text evidence="7">The sequence shown here is derived from an EMBL/GenBank/DDBJ whole genome shotgun (WGS) entry which is preliminary data.</text>
</comment>
<keyword evidence="3" id="KW-0378">Hydrolase</keyword>
<dbReference type="PANTHER" id="PTHR24276">
    <property type="entry name" value="POLYSERASE-RELATED"/>
    <property type="match status" value="1"/>
</dbReference>
<keyword evidence="5" id="KW-1015">Disulfide bond</keyword>